<protein>
    <recommendedName>
        <fullName evidence="4">ATG8-interacting protein 1</fullName>
    </recommendedName>
</protein>
<accession>A0ABD3B030</accession>
<feature type="region of interest" description="Disordered" evidence="1">
    <location>
        <begin position="24"/>
        <end position="56"/>
    </location>
</feature>
<dbReference type="Proteomes" id="UP001630127">
    <property type="component" value="Unassembled WGS sequence"/>
</dbReference>
<proteinExistence type="predicted"/>
<evidence type="ECO:0000313" key="2">
    <source>
        <dbReference type="EMBL" id="KAL3536806.1"/>
    </source>
</evidence>
<evidence type="ECO:0008006" key="4">
    <source>
        <dbReference type="Google" id="ProtNLM"/>
    </source>
</evidence>
<dbReference type="PANTHER" id="PTHR34797:SF1">
    <property type="entry name" value="ATG8-INTERACTING PROTEIN 2"/>
    <property type="match status" value="1"/>
</dbReference>
<organism evidence="2 3">
    <name type="scientific">Cinchona calisaya</name>
    <dbReference type="NCBI Taxonomy" id="153742"/>
    <lineage>
        <taxon>Eukaryota</taxon>
        <taxon>Viridiplantae</taxon>
        <taxon>Streptophyta</taxon>
        <taxon>Embryophyta</taxon>
        <taxon>Tracheophyta</taxon>
        <taxon>Spermatophyta</taxon>
        <taxon>Magnoliopsida</taxon>
        <taxon>eudicotyledons</taxon>
        <taxon>Gunneridae</taxon>
        <taxon>Pentapetalae</taxon>
        <taxon>asterids</taxon>
        <taxon>lamiids</taxon>
        <taxon>Gentianales</taxon>
        <taxon>Rubiaceae</taxon>
        <taxon>Cinchonoideae</taxon>
        <taxon>Cinchoneae</taxon>
        <taxon>Cinchona</taxon>
    </lineage>
</organism>
<dbReference type="EMBL" id="JBJUIK010000001">
    <property type="protein sequence ID" value="KAL3536806.1"/>
    <property type="molecule type" value="Genomic_DNA"/>
</dbReference>
<evidence type="ECO:0000313" key="3">
    <source>
        <dbReference type="Proteomes" id="UP001630127"/>
    </source>
</evidence>
<sequence>MADNQEKEEPAARGNDWEVVSLTASTYAAAPRPSSEQVDMTDDENGNSIAQDEGETSRVMFMSGHFVFPPSQHENLPLEPEHNEICGAQESDDTGSQLPVEGGIQSDMKEQEVVNTKSDMKEQEVVNTKGLTMPDEFPGIQIFDEKGNIFSVDGTEFEQGTAFQGLNLGDEKQSLYNTQKFSSFHSEPTIGGSANVDEDTAVTEAMEPYDQGFDSGFPKPTDKDYDKSDLPCGAWWKRQAASFYAHAKEANTFWSICIAAAVMGLVVLGQQWQQERWKVMQHKWQFSISDERKGRVLAPLTRFKDVIVGGQRRGSLIRGSTSMEP</sequence>
<dbReference type="InterPro" id="IPR040304">
    <property type="entry name" value="ATG8-IP-1/2"/>
</dbReference>
<comment type="caution">
    <text evidence="2">The sequence shown here is derived from an EMBL/GenBank/DDBJ whole genome shotgun (WGS) entry which is preliminary data.</text>
</comment>
<dbReference type="PANTHER" id="PTHR34797">
    <property type="entry name" value="ATG8-INTERACTING PROTEIN 2"/>
    <property type="match status" value="1"/>
</dbReference>
<gene>
    <name evidence="2" type="ORF">ACH5RR_000172</name>
</gene>
<evidence type="ECO:0000256" key="1">
    <source>
        <dbReference type="SAM" id="MobiDB-lite"/>
    </source>
</evidence>
<name>A0ABD3B030_9GENT</name>
<keyword evidence="3" id="KW-1185">Reference proteome</keyword>
<reference evidence="2 3" key="1">
    <citation type="submission" date="2024-11" db="EMBL/GenBank/DDBJ databases">
        <title>A near-complete genome assembly of Cinchona calisaya.</title>
        <authorList>
            <person name="Lian D.C."/>
            <person name="Zhao X.W."/>
            <person name="Wei L."/>
        </authorList>
    </citation>
    <scope>NUCLEOTIDE SEQUENCE [LARGE SCALE GENOMIC DNA]</scope>
    <source>
        <tissue evidence="2">Nenye</tissue>
    </source>
</reference>
<dbReference type="AlphaFoldDB" id="A0ABD3B030"/>
<feature type="region of interest" description="Disordered" evidence="1">
    <location>
        <begin position="86"/>
        <end position="106"/>
    </location>
</feature>